<reference evidence="1 2" key="1">
    <citation type="journal article" date="2008" name="Proc. Natl. Acad. Sci. U.S.A.">
        <title>Niche adaptation and genome expansion in the chlorophyll d-producing cyanobacterium Acaryochloris marina.</title>
        <authorList>
            <person name="Swingley W.D."/>
            <person name="Chen M."/>
            <person name="Cheung P.C."/>
            <person name="Conrad A.L."/>
            <person name="Dejesa L.C."/>
            <person name="Hao J."/>
            <person name="Honchak B.M."/>
            <person name="Karbach L.E."/>
            <person name="Kurdoglu A."/>
            <person name="Lahiri S."/>
            <person name="Mastrian S.D."/>
            <person name="Miyashita H."/>
            <person name="Page L."/>
            <person name="Ramakrishna P."/>
            <person name="Satoh S."/>
            <person name="Sattley W.M."/>
            <person name="Shimada Y."/>
            <person name="Taylor H.L."/>
            <person name="Tomo T."/>
            <person name="Tsuchiya T."/>
            <person name="Wang Z.T."/>
            <person name="Raymond J."/>
            <person name="Mimuro M."/>
            <person name="Blankenship R.E."/>
            <person name="Touchman J.W."/>
        </authorList>
    </citation>
    <scope>NUCLEOTIDE SEQUENCE [LARGE SCALE GENOMIC DNA]</scope>
    <source>
        <strain evidence="2">MBIC 11017</strain>
    </source>
</reference>
<dbReference type="HOGENOM" id="CLU_100957_0_0_3"/>
<dbReference type="EMBL" id="CP000828">
    <property type="protein sequence ID" value="ABW25387.1"/>
    <property type="molecule type" value="Genomic_DNA"/>
</dbReference>
<evidence type="ECO:0000313" key="1">
    <source>
        <dbReference type="EMBL" id="ABW25387.1"/>
    </source>
</evidence>
<protein>
    <submittedName>
        <fullName evidence="1">Uncharacterized protein</fullName>
    </submittedName>
</protein>
<dbReference type="AlphaFoldDB" id="B0C9U7"/>
<dbReference type="eggNOG" id="ENOG502ZA1X">
    <property type="taxonomic scope" value="Bacteria"/>
</dbReference>
<name>B0C9U7_ACAM1</name>
<organism evidence="1 2">
    <name type="scientific">Acaryochloris marina (strain MBIC 11017)</name>
    <dbReference type="NCBI Taxonomy" id="329726"/>
    <lineage>
        <taxon>Bacteria</taxon>
        <taxon>Bacillati</taxon>
        <taxon>Cyanobacteriota</taxon>
        <taxon>Cyanophyceae</taxon>
        <taxon>Acaryochloridales</taxon>
        <taxon>Acaryochloridaceae</taxon>
        <taxon>Acaryochloris</taxon>
    </lineage>
</organism>
<keyword evidence="2" id="KW-1185">Reference proteome</keyword>
<sequence length="246" mass="29335">MSEHRLSEITIERPRGGMRRSLRKVKGARKQLDRLTEVATEDGLLSPYLIKPRGKTKWLSDHLGPLRRFLKSHVGQPWDDVYSKLCRRLKTNTMAGQHVLSHVWDFVELHVEIMDGVLYHKPYWGSFQPLDYRCYRDKFYVHPETRILCAVEKKPRKRQRQRPPSDRVVIDAYHEYQQLNELWYLITYEDFPPFPVMTVRDVLRGEIPRQTRYGNINTRYAVKKKQCNKKEIRFILSQIKAVKPTS</sequence>
<dbReference type="OrthoDB" id="450143at2"/>
<proteinExistence type="predicted"/>
<dbReference type="KEGG" id="amr:AM1_0328"/>
<evidence type="ECO:0000313" key="2">
    <source>
        <dbReference type="Proteomes" id="UP000000268"/>
    </source>
</evidence>
<gene>
    <name evidence="1" type="ordered locus">AM1_0328</name>
</gene>
<accession>B0C9U7</accession>
<dbReference type="RefSeq" id="WP_012160997.1">
    <property type="nucleotide sequence ID" value="NC_009925.1"/>
</dbReference>
<dbReference type="Proteomes" id="UP000000268">
    <property type="component" value="Chromosome"/>
</dbReference>